<evidence type="ECO:0000256" key="1">
    <source>
        <dbReference type="ARBA" id="ARBA00007430"/>
    </source>
</evidence>
<sequence length="333" mass="37225">MFDNKVILITGGTGSFGKLYVKTLLARYKPRKIIIFSRDELKQFEMQQVYNDPCMRYFIGDVRDGHRLRRAMRGVDYVIHAAALKQVPAAEYNPMECIKTNINGAENVIEAALDNNVEKVIALSTDKAANPINLYGATKLASDKLFVAANNISGGHKTSFSVVRYGNVVGSRGSVVPFFESLVKNGSDHLPITHPNMTRFWISLQGGVDFVLKNFLRMLGGEIFIPKIPSIKITDLATAIAPDLQQKTVGIRPGEKLHEVMCPADDSYHTYEYEDHFVIAPSINFSSRSNDFTKNAIGEKGKLVTQGFEYNSNTNPDFMSVEQIKIFNYEAHE</sequence>
<comment type="similarity">
    <text evidence="1">Belongs to the polysaccharide synthase family.</text>
</comment>
<evidence type="ECO:0000313" key="4">
    <source>
        <dbReference type="Proteomes" id="UP001266357"/>
    </source>
</evidence>
<dbReference type="InterPro" id="IPR020025">
    <property type="entry name" value="PseB"/>
</dbReference>
<dbReference type="InterPro" id="IPR051203">
    <property type="entry name" value="Polysaccharide_Synthase-Rel"/>
</dbReference>
<dbReference type="NCBIfam" id="TIGR03589">
    <property type="entry name" value="PseB"/>
    <property type="match status" value="1"/>
</dbReference>
<evidence type="ECO:0000259" key="2">
    <source>
        <dbReference type="Pfam" id="PF02719"/>
    </source>
</evidence>
<organism evidence="3 4">
    <name type="scientific">Thalassotalea castellviae</name>
    <dbReference type="NCBI Taxonomy" id="3075612"/>
    <lineage>
        <taxon>Bacteria</taxon>
        <taxon>Pseudomonadati</taxon>
        <taxon>Pseudomonadota</taxon>
        <taxon>Gammaproteobacteria</taxon>
        <taxon>Alteromonadales</taxon>
        <taxon>Colwelliaceae</taxon>
        <taxon>Thalassotalea</taxon>
    </lineage>
</organism>
<dbReference type="Gene3D" id="3.40.50.720">
    <property type="entry name" value="NAD(P)-binding Rossmann-like Domain"/>
    <property type="match status" value="1"/>
</dbReference>
<feature type="domain" description="Polysaccharide biosynthesis protein CapD-like" evidence="2">
    <location>
        <begin position="7"/>
        <end position="279"/>
    </location>
</feature>
<evidence type="ECO:0000313" key="3">
    <source>
        <dbReference type="EMBL" id="MDT0602854.1"/>
    </source>
</evidence>
<reference evidence="3 4" key="1">
    <citation type="submission" date="2023-09" db="EMBL/GenBank/DDBJ databases">
        <authorList>
            <person name="Rey-Velasco X."/>
        </authorList>
    </citation>
    <scope>NUCLEOTIDE SEQUENCE [LARGE SCALE GENOMIC DNA]</scope>
    <source>
        <strain evidence="3 4">W431</strain>
    </source>
</reference>
<dbReference type="CDD" id="cd05237">
    <property type="entry name" value="UDP_invert_4-6DH_SDR_e"/>
    <property type="match status" value="1"/>
</dbReference>
<protein>
    <submittedName>
        <fullName evidence="3">UDP-N-acetylglucosamine 4,6-dehydratase (Inverting)</fullName>
        <ecNumber evidence="3">4.2.1.115</ecNumber>
    </submittedName>
</protein>
<dbReference type="InterPro" id="IPR036291">
    <property type="entry name" value="NAD(P)-bd_dom_sf"/>
</dbReference>
<keyword evidence="4" id="KW-1185">Reference proteome</keyword>
<dbReference type="SUPFAM" id="SSF51735">
    <property type="entry name" value="NAD(P)-binding Rossmann-fold domains"/>
    <property type="match status" value="1"/>
</dbReference>
<dbReference type="Proteomes" id="UP001266357">
    <property type="component" value="Unassembled WGS sequence"/>
</dbReference>
<proteinExistence type="inferred from homology"/>
<dbReference type="PANTHER" id="PTHR43318:SF2">
    <property type="entry name" value="UDP-N-ACETYLGLUCOSAMINE 4,6-DEHYDRATASE (INVERTING)"/>
    <property type="match status" value="1"/>
</dbReference>
<gene>
    <name evidence="3" type="primary">pseB</name>
    <name evidence="3" type="ORF">RM573_04550</name>
</gene>
<dbReference type="EMBL" id="JAVRIF010000002">
    <property type="protein sequence ID" value="MDT0602854.1"/>
    <property type="molecule type" value="Genomic_DNA"/>
</dbReference>
<dbReference type="InterPro" id="IPR003869">
    <property type="entry name" value="Polysac_CapD-like"/>
</dbReference>
<dbReference type="GO" id="GO:0016829">
    <property type="term" value="F:lyase activity"/>
    <property type="evidence" value="ECO:0007669"/>
    <property type="project" value="UniProtKB-KW"/>
</dbReference>
<name>A0ABU2ZY79_9GAMM</name>
<comment type="caution">
    <text evidence="3">The sequence shown here is derived from an EMBL/GenBank/DDBJ whole genome shotgun (WGS) entry which is preliminary data.</text>
</comment>
<dbReference type="Pfam" id="PF02719">
    <property type="entry name" value="Polysacc_synt_2"/>
    <property type="match status" value="1"/>
</dbReference>
<dbReference type="EC" id="4.2.1.115" evidence="3"/>
<keyword evidence="3" id="KW-0456">Lyase</keyword>
<dbReference type="RefSeq" id="WP_311578904.1">
    <property type="nucleotide sequence ID" value="NZ_JAVRIF010000002.1"/>
</dbReference>
<dbReference type="PANTHER" id="PTHR43318">
    <property type="entry name" value="UDP-N-ACETYLGLUCOSAMINE 4,6-DEHYDRATASE"/>
    <property type="match status" value="1"/>
</dbReference>
<accession>A0ABU2ZY79</accession>